<accession>A0A5B7CET1</accession>
<evidence type="ECO:0000313" key="2">
    <source>
        <dbReference type="EMBL" id="MPC07917.1"/>
    </source>
</evidence>
<evidence type="ECO:0000256" key="1">
    <source>
        <dbReference type="SAM" id="MobiDB-lite"/>
    </source>
</evidence>
<protein>
    <submittedName>
        <fullName evidence="2">Uncharacterized protein</fullName>
    </submittedName>
</protein>
<comment type="caution">
    <text evidence="2">The sequence shown here is derived from an EMBL/GenBank/DDBJ whole genome shotgun (WGS) entry which is preliminary data.</text>
</comment>
<dbReference type="Proteomes" id="UP000324222">
    <property type="component" value="Unassembled WGS sequence"/>
</dbReference>
<keyword evidence="3" id="KW-1185">Reference proteome</keyword>
<reference evidence="2 3" key="1">
    <citation type="submission" date="2019-05" db="EMBL/GenBank/DDBJ databases">
        <title>Another draft genome of Portunus trituberculatus and its Hox gene families provides insights of decapod evolution.</title>
        <authorList>
            <person name="Jeong J.-H."/>
            <person name="Song I."/>
            <person name="Kim S."/>
            <person name="Choi T."/>
            <person name="Kim D."/>
            <person name="Ryu S."/>
            <person name="Kim W."/>
        </authorList>
    </citation>
    <scope>NUCLEOTIDE SEQUENCE [LARGE SCALE GENOMIC DNA]</scope>
    <source>
        <tissue evidence="2">Muscle</tissue>
    </source>
</reference>
<dbReference type="AlphaFoldDB" id="A0A5B7CET1"/>
<gene>
    <name evidence="2" type="ORF">E2C01_000485</name>
</gene>
<dbReference type="EMBL" id="VSRR010000011">
    <property type="protein sequence ID" value="MPC07917.1"/>
    <property type="molecule type" value="Genomic_DNA"/>
</dbReference>
<feature type="compositionally biased region" description="Basic and acidic residues" evidence="1">
    <location>
        <begin position="65"/>
        <end position="75"/>
    </location>
</feature>
<name>A0A5B7CET1_PORTR</name>
<feature type="region of interest" description="Disordered" evidence="1">
    <location>
        <begin position="65"/>
        <end position="86"/>
    </location>
</feature>
<proteinExistence type="predicted"/>
<organism evidence="2 3">
    <name type="scientific">Portunus trituberculatus</name>
    <name type="common">Swimming crab</name>
    <name type="synonym">Neptunus trituberculatus</name>
    <dbReference type="NCBI Taxonomy" id="210409"/>
    <lineage>
        <taxon>Eukaryota</taxon>
        <taxon>Metazoa</taxon>
        <taxon>Ecdysozoa</taxon>
        <taxon>Arthropoda</taxon>
        <taxon>Crustacea</taxon>
        <taxon>Multicrustacea</taxon>
        <taxon>Malacostraca</taxon>
        <taxon>Eumalacostraca</taxon>
        <taxon>Eucarida</taxon>
        <taxon>Decapoda</taxon>
        <taxon>Pleocyemata</taxon>
        <taxon>Brachyura</taxon>
        <taxon>Eubrachyura</taxon>
        <taxon>Portunoidea</taxon>
        <taxon>Portunidae</taxon>
        <taxon>Portuninae</taxon>
        <taxon>Portunus</taxon>
    </lineage>
</organism>
<evidence type="ECO:0000313" key="3">
    <source>
        <dbReference type="Proteomes" id="UP000324222"/>
    </source>
</evidence>
<sequence length="116" mass="12734">MWCLLVTPRPYRGGVEDTGAGAALAVMMLSRCRRCVGWSGLAHKPTSVNQTLRFACTMRHGRDDSALHPGADKSAADPPHLPPEISGGKMPKCFRIAYYPYSEVLCSLTTTIFRNH</sequence>